<comment type="caution">
    <text evidence="1">The sequence shown here is derived from an EMBL/GenBank/DDBJ whole genome shotgun (WGS) entry which is preliminary data.</text>
</comment>
<proteinExistence type="predicted"/>
<sequence>PNLSFGQFMTDFRAALVLKEDTGLYGFKGDPVFDGLKVKTYSGSSIHIKGGGSIVKALSSKDDFQVPSDKGDDV</sequence>
<feature type="non-terminal residue" evidence="1">
    <location>
        <position position="1"/>
    </location>
</feature>
<reference evidence="1" key="1">
    <citation type="submission" date="2021-10" db="EMBL/GenBank/DDBJ databases">
        <title>Collection of gut derived symbiotic bacterial strains cultured from healthy donors.</title>
        <authorList>
            <person name="Lin H."/>
            <person name="Littmann E."/>
            <person name="Kohout C."/>
            <person name="Pamer E.G."/>
        </authorList>
    </citation>
    <scope>NUCLEOTIDE SEQUENCE</scope>
    <source>
        <strain evidence="1">DFI.4.35</strain>
    </source>
</reference>
<dbReference type="Proteomes" id="UP001198010">
    <property type="component" value="Unassembled WGS sequence"/>
</dbReference>
<accession>A0AB35HH69</accession>
<evidence type="ECO:0000313" key="1">
    <source>
        <dbReference type="EMBL" id="MCB8606618.1"/>
    </source>
</evidence>
<protein>
    <submittedName>
        <fullName evidence="1">Uncharacterized protein</fullName>
    </submittedName>
</protein>
<name>A0AB35HH69_9FIRM</name>
<dbReference type="EMBL" id="JAJDLA010000145">
    <property type="protein sequence ID" value="MCB8606618.1"/>
    <property type="molecule type" value="Genomic_DNA"/>
</dbReference>
<organism evidence="1 2">
    <name type="scientific">Veillonella nakazawae</name>
    <dbReference type="NCBI Taxonomy" id="2682456"/>
    <lineage>
        <taxon>Bacteria</taxon>
        <taxon>Bacillati</taxon>
        <taxon>Bacillota</taxon>
        <taxon>Negativicutes</taxon>
        <taxon>Veillonellales</taxon>
        <taxon>Veillonellaceae</taxon>
        <taxon>Veillonella</taxon>
    </lineage>
</organism>
<dbReference type="AlphaFoldDB" id="A0AB35HH69"/>
<dbReference type="RefSeq" id="WP_227283891.1">
    <property type="nucleotide sequence ID" value="NZ_JAJDLA010000145.1"/>
</dbReference>
<feature type="non-terminal residue" evidence="1">
    <location>
        <position position="74"/>
    </location>
</feature>
<evidence type="ECO:0000313" key="2">
    <source>
        <dbReference type="Proteomes" id="UP001198010"/>
    </source>
</evidence>
<gene>
    <name evidence="1" type="ORF">LJD63_10185</name>
</gene>